<dbReference type="OrthoDB" id="9816001at2"/>
<organism evidence="4 5">
    <name type="scientific">Pedobacter rhizosphaerae</name>
    <dbReference type="NCBI Taxonomy" id="390241"/>
    <lineage>
        <taxon>Bacteria</taxon>
        <taxon>Pseudomonadati</taxon>
        <taxon>Bacteroidota</taxon>
        <taxon>Sphingobacteriia</taxon>
        <taxon>Sphingobacteriales</taxon>
        <taxon>Sphingobacteriaceae</taxon>
        <taxon>Pedobacter</taxon>
    </lineage>
</organism>
<dbReference type="PANTHER" id="PTHR22901:SF0">
    <property type="entry name" value="SIALATE O-ACETYLESTERASE"/>
    <property type="match status" value="1"/>
</dbReference>
<evidence type="ECO:0000259" key="2">
    <source>
        <dbReference type="Pfam" id="PF03629"/>
    </source>
</evidence>
<feature type="domain" description="SGNH hydrolase-type esterase" evidence="3">
    <location>
        <begin position="34"/>
        <end position="210"/>
    </location>
</feature>
<dbReference type="STRING" id="390241.SAMN04488023_13339"/>
<dbReference type="PANTHER" id="PTHR22901">
    <property type="entry name" value="SIALATE O-ACETYLESTERASE"/>
    <property type="match status" value="1"/>
</dbReference>
<dbReference type="InterPro" id="IPR005181">
    <property type="entry name" value="SASA"/>
</dbReference>
<dbReference type="Pfam" id="PF03629">
    <property type="entry name" value="SASA"/>
    <property type="match status" value="1"/>
</dbReference>
<evidence type="ECO:0000313" key="4">
    <source>
        <dbReference type="EMBL" id="SES12293.1"/>
    </source>
</evidence>
<dbReference type="InterPro" id="IPR039329">
    <property type="entry name" value="SIAE"/>
</dbReference>
<reference evidence="4 5" key="1">
    <citation type="submission" date="2016-10" db="EMBL/GenBank/DDBJ databases">
        <authorList>
            <person name="de Groot N.N."/>
        </authorList>
    </citation>
    <scope>NUCLEOTIDE SEQUENCE [LARGE SCALE GENOMIC DNA]</scope>
    <source>
        <strain evidence="4 5">DSM 18610</strain>
    </source>
</reference>
<dbReference type="AlphaFoldDB" id="A0A1H9UTD8"/>
<evidence type="ECO:0000313" key="5">
    <source>
        <dbReference type="Proteomes" id="UP000199572"/>
    </source>
</evidence>
<proteinExistence type="predicted"/>
<protein>
    <submittedName>
        <fullName evidence="4">Sialate O-acetylesterase</fullName>
    </submittedName>
</protein>
<dbReference type="EMBL" id="FOGG01000033">
    <property type="protein sequence ID" value="SES12293.1"/>
    <property type="molecule type" value="Genomic_DNA"/>
</dbReference>
<dbReference type="GO" id="GO:0005975">
    <property type="term" value="P:carbohydrate metabolic process"/>
    <property type="evidence" value="ECO:0007669"/>
    <property type="project" value="TreeGrafter"/>
</dbReference>
<keyword evidence="1" id="KW-0378">Hydrolase</keyword>
<gene>
    <name evidence="4" type="ORF">SAMN04488023_13339</name>
</gene>
<dbReference type="InterPro" id="IPR036514">
    <property type="entry name" value="SGNH_hydro_sf"/>
</dbReference>
<dbReference type="GO" id="GO:0001681">
    <property type="term" value="F:sialate O-acetylesterase activity"/>
    <property type="evidence" value="ECO:0007669"/>
    <property type="project" value="InterPro"/>
</dbReference>
<keyword evidence="5" id="KW-1185">Reference proteome</keyword>
<dbReference type="InterPro" id="IPR013830">
    <property type="entry name" value="SGNH_hydro"/>
</dbReference>
<dbReference type="SUPFAM" id="SSF52266">
    <property type="entry name" value="SGNH hydrolase"/>
    <property type="match status" value="2"/>
</dbReference>
<dbReference type="RefSeq" id="WP_090887715.1">
    <property type="nucleotide sequence ID" value="NZ_FOGG01000033.1"/>
</dbReference>
<dbReference type="Pfam" id="PF13472">
    <property type="entry name" value="Lipase_GDSL_2"/>
    <property type="match status" value="1"/>
</dbReference>
<sequence length="696" mass="78442">MLFDKNRLRSRGLLLWGCLLFTFVAAAQPIKVACVGNSVTFGYGLKNPSIAAYPVILQSLLTQKYQVQNLGLSGATLLKKGHRPYFRSKEFTQAIAFSPDIVIIDLGLNDTDPRNWPNSKTDFEPEYSWLISQFREKNPKVKVYICRLTPIFDGHPRFKSSTRDWYTQIQQLIPGIALANNTGLIDLHTPLSSRPDLFADDLHPNEEGAEIIAKTIYSALTGDYGNLKLASIFSDHMIIQRNKPIVIYGTANRDDQITVSFGQEKRLVKAKQGYWKVVFAARAAGGPYSLRISTTAQTINIQDILIGDVWLCSGQSNMVFPVNASAGAASALNDLKANTPLRILNFKPIADTNGQSWNEATLRKVNQLAYFNGQWERAGKQNLADFSAVAYYFGQEVQQKTGVPIGLIQLAVGGSTVESWINRSTMEHDEQLVDVLSNWRKSDFVQEWVRGRADVNLKNAENPKQRHPYEPTYNYEAGIAKLTDFPIKGVIWYQGESNAQNPEQYAHAFPTLVKSWRSKWGYDFPFYYVQLSGINRPDWPAFREMQFRIQTQIPHSGMAVSYDLGDSTNVHPVRKKQIGKRLALLALNKTYGNPEIISSGPIPISVRKEKGRFVVRFKNARNLHTRNGEVVKGFELINQKGMRFDAKGRVSRTHVELAIPAKQHFKKILYAWQAFSDANLLNEANLPASTFSLILK</sequence>
<evidence type="ECO:0000256" key="1">
    <source>
        <dbReference type="ARBA" id="ARBA00022801"/>
    </source>
</evidence>
<name>A0A1H9UTD8_9SPHI</name>
<feature type="domain" description="Sialate O-acetylesterase" evidence="2">
    <location>
        <begin position="308"/>
        <end position="584"/>
    </location>
</feature>
<accession>A0A1H9UTD8</accession>
<dbReference type="Gene3D" id="3.40.50.1110">
    <property type="entry name" value="SGNH hydrolase"/>
    <property type="match status" value="2"/>
</dbReference>
<evidence type="ECO:0000259" key="3">
    <source>
        <dbReference type="Pfam" id="PF13472"/>
    </source>
</evidence>
<dbReference type="Proteomes" id="UP000199572">
    <property type="component" value="Unassembled WGS sequence"/>
</dbReference>